<dbReference type="InterPro" id="IPR022385">
    <property type="entry name" value="Rhs_assc_core"/>
</dbReference>
<name>A0A285MCJ6_9FLAO</name>
<dbReference type="Proteomes" id="UP000219048">
    <property type="component" value="Unassembled WGS sequence"/>
</dbReference>
<dbReference type="Gene3D" id="2.180.10.10">
    <property type="entry name" value="RHS repeat-associated core"/>
    <property type="match status" value="1"/>
</dbReference>
<organism evidence="1 2">
    <name type="scientific">Flagellimonas pacifica</name>
    <dbReference type="NCBI Taxonomy" id="1247520"/>
    <lineage>
        <taxon>Bacteria</taxon>
        <taxon>Pseudomonadati</taxon>
        <taxon>Bacteroidota</taxon>
        <taxon>Flavobacteriia</taxon>
        <taxon>Flavobacteriales</taxon>
        <taxon>Flavobacteriaceae</taxon>
        <taxon>Flagellimonas</taxon>
    </lineage>
</organism>
<gene>
    <name evidence="1" type="ORF">SAMN06265377_0091</name>
</gene>
<proteinExistence type="predicted"/>
<sequence length="309" mass="34922">MTSSLGNSVANRWKYNGVEFEESLGLNLYEMPLRQYDPSIAKWTSIDPVTHFSTSTYTAFDNNPVFWADPSGADSWKYLGGGTYINRRTGEETTDWERAVGETENGSNSKPPNDIIVNSEGIVTKVIPNDEPHRVLDENGNELFFNDDAYDKIWLSGVQKNDRLFFNIENKLIAKFILKAGINTSIWKRASGLGYLDTAKKSHGLADFGFNQLRSEFNMYNTEYDGYSEGNGAFFRVGGESTIYNFADVSQFIWGAWMRANHYNLFEAKTGAHINNVIFGVGLLDSNADQRAIENGHNYMNNLILSWKK</sequence>
<evidence type="ECO:0000313" key="1">
    <source>
        <dbReference type="EMBL" id="SNY94433.1"/>
    </source>
</evidence>
<evidence type="ECO:0000313" key="2">
    <source>
        <dbReference type="Proteomes" id="UP000219048"/>
    </source>
</evidence>
<dbReference type="AlphaFoldDB" id="A0A285MCJ6"/>
<reference evidence="2" key="1">
    <citation type="submission" date="2017-09" db="EMBL/GenBank/DDBJ databases">
        <authorList>
            <person name="Varghese N."/>
            <person name="Submissions S."/>
        </authorList>
    </citation>
    <scope>NUCLEOTIDE SEQUENCE [LARGE SCALE GENOMIC DNA]</scope>
    <source>
        <strain evidence="2">DSM 25885</strain>
    </source>
</reference>
<protein>
    <submittedName>
        <fullName evidence="1">RHS repeat-associated core domain-containing protein</fullName>
    </submittedName>
</protein>
<keyword evidence="2" id="KW-1185">Reference proteome</keyword>
<accession>A0A285MCJ6</accession>
<dbReference type="NCBIfam" id="TIGR03696">
    <property type="entry name" value="Rhs_assc_core"/>
    <property type="match status" value="1"/>
</dbReference>
<dbReference type="EMBL" id="OBEH01000001">
    <property type="protein sequence ID" value="SNY94433.1"/>
    <property type="molecule type" value="Genomic_DNA"/>
</dbReference>